<comment type="subcellular location">
    <subcellularLocation>
        <location evidence="1">Cytoplasm</location>
    </subcellularLocation>
</comment>
<evidence type="ECO:0000313" key="5">
    <source>
        <dbReference type="EMBL" id="EME63732.1"/>
    </source>
</evidence>
<accession>M2Z8Z0</accession>
<evidence type="ECO:0000256" key="1">
    <source>
        <dbReference type="ARBA" id="ARBA00004496"/>
    </source>
</evidence>
<dbReference type="RefSeq" id="WP_007028723.1">
    <property type="nucleotide sequence ID" value="NZ_AOHO01000026.1"/>
</dbReference>
<proteinExistence type="inferred from homology"/>
<gene>
    <name evidence="5" type="ORF">H074_03924</name>
</gene>
<name>M2Z8Z0_9PSEU</name>
<comment type="similarity">
    <text evidence="2">Belongs to the EspG family.</text>
</comment>
<evidence type="ECO:0000256" key="3">
    <source>
        <dbReference type="ARBA" id="ARBA00022490"/>
    </source>
</evidence>
<keyword evidence="3" id="KW-0963">Cytoplasm</keyword>
<evidence type="ECO:0000313" key="6">
    <source>
        <dbReference type="Proteomes" id="UP000054226"/>
    </source>
</evidence>
<protein>
    <submittedName>
        <fullName evidence="5">Cytochrome C biogenesis protein CycH</fullName>
    </submittedName>
</protein>
<dbReference type="AlphaFoldDB" id="M2Z8Z0"/>
<organism evidence="5 6">
    <name type="scientific">Amycolatopsis decaplanina DSM 44594</name>
    <dbReference type="NCBI Taxonomy" id="1284240"/>
    <lineage>
        <taxon>Bacteria</taxon>
        <taxon>Bacillati</taxon>
        <taxon>Actinomycetota</taxon>
        <taxon>Actinomycetes</taxon>
        <taxon>Pseudonocardiales</taxon>
        <taxon>Pseudonocardiaceae</taxon>
        <taxon>Amycolatopsis</taxon>
    </lineage>
</organism>
<evidence type="ECO:0000256" key="2">
    <source>
        <dbReference type="ARBA" id="ARBA00006411"/>
    </source>
</evidence>
<dbReference type="Proteomes" id="UP000054226">
    <property type="component" value="Unassembled WGS sequence"/>
</dbReference>
<reference evidence="5 6" key="1">
    <citation type="journal article" date="2013" name="Genome Announc.">
        <title>Draft Genome Sequence of Amycolatopsis decaplanina Strain DSM 44594T.</title>
        <authorList>
            <person name="Kaur N."/>
            <person name="Kumar S."/>
            <person name="Bala M."/>
            <person name="Raghava G.P."/>
            <person name="Mayilraj S."/>
        </authorList>
    </citation>
    <scope>NUCLEOTIDE SEQUENCE [LARGE SCALE GENOMIC DNA]</scope>
    <source>
        <strain evidence="5 6">DSM 44594</strain>
    </source>
</reference>
<comment type="caution">
    <text evidence="5">The sequence shown here is derived from an EMBL/GenBank/DDBJ whole genome shotgun (WGS) entry which is preliminary data.</text>
</comment>
<evidence type="ECO:0000256" key="4">
    <source>
        <dbReference type="ARBA" id="ARBA00023186"/>
    </source>
</evidence>
<dbReference type="Pfam" id="PF14011">
    <property type="entry name" value="ESX-1_EspG"/>
    <property type="match status" value="1"/>
</dbReference>
<dbReference type="OrthoDB" id="3680115at2"/>
<dbReference type="EMBL" id="AOHO01000026">
    <property type="protein sequence ID" value="EME63732.1"/>
    <property type="molecule type" value="Genomic_DNA"/>
</dbReference>
<keyword evidence="6" id="KW-1185">Reference proteome</keyword>
<sequence length="239" mass="24877">MTITTTPLDEHGSHFELAELDLLATYAGTPPPFPLRIPSSGRIASEREVLLRAAGGSLAERGLATAEEPIGMAADLVAALRGHHSSVDLVLAHQGTLTGFAAMIHGDRAVLCGQPIGGTPGPVAVMTVAYDALADTLANLLPEIAAAPTLPITFPPGAVGDDPAVEALAAVLPSVTGRGQLGVVRGPGDEKRPFELSWLDGPAGRVRIDQDDRGWVSVNPLRHNELVRLIREAAALARQ</sequence>
<keyword evidence="4" id="KW-0143">Chaperone</keyword>
<dbReference type="PATRIC" id="fig|1284240.4.peg.785"/>
<dbReference type="InterPro" id="IPR025734">
    <property type="entry name" value="EspG"/>
</dbReference>